<organism evidence="3 4">
    <name type="scientific">Tuber melanosporum (strain Mel28)</name>
    <name type="common">Perigord black truffle</name>
    <dbReference type="NCBI Taxonomy" id="656061"/>
    <lineage>
        <taxon>Eukaryota</taxon>
        <taxon>Fungi</taxon>
        <taxon>Dikarya</taxon>
        <taxon>Ascomycota</taxon>
        <taxon>Pezizomycotina</taxon>
        <taxon>Pezizomycetes</taxon>
        <taxon>Pezizales</taxon>
        <taxon>Tuberaceae</taxon>
        <taxon>Tuber</taxon>
    </lineage>
</organism>
<feature type="compositionally biased region" description="Basic and acidic residues" evidence="1">
    <location>
        <begin position="879"/>
        <end position="892"/>
    </location>
</feature>
<protein>
    <submittedName>
        <fullName evidence="3">(Perigord truffle) hypothetical protein</fullName>
    </submittedName>
</protein>
<accession>D5G8J0</accession>
<dbReference type="CDD" id="cd08681">
    <property type="entry name" value="C2_fungal_Inn1p-like"/>
    <property type="match status" value="1"/>
</dbReference>
<dbReference type="InParanoid" id="D5G8J0"/>
<feature type="compositionally biased region" description="Basic and acidic residues" evidence="1">
    <location>
        <begin position="365"/>
        <end position="376"/>
    </location>
</feature>
<dbReference type="SUPFAM" id="SSF49562">
    <property type="entry name" value="C2 domain (Calcium/lipid-binding domain, CaLB)"/>
    <property type="match status" value="1"/>
</dbReference>
<feature type="region of interest" description="Disordered" evidence="1">
    <location>
        <begin position="726"/>
        <end position="930"/>
    </location>
</feature>
<dbReference type="HOGENOM" id="CLU_008050_0_0_1"/>
<dbReference type="PANTHER" id="PTHR47052:SF3">
    <property type="entry name" value="INGRESSION PROTEIN 1"/>
    <property type="match status" value="1"/>
</dbReference>
<dbReference type="STRING" id="656061.D5G8J0"/>
<evidence type="ECO:0000313" key="3">
    <source>
        <dbReference type="EMBL" id="CAZ80837.1"/>
    </source>
</evidence>
<dbReference type="RefSeq" id="XP_002836646.1">
    <property type="nucleotide sequence ID" value="XM_002836600.1"/>
</dbReference>
<evidence type="ECO:0000259" key="2">
    <source>
        <dbReference type="PROSITE" id="PS50004"/>
    </source>
</evidence>
<gene>
    <name evidence="3" type="ORF">GSTUM_00002895001</name>
</gene>
<feature type="domain" description="C2" evidence="2">
    <location>
        <begin position="6"/>
        <end position="127"/>
    </location>
</feature>
<dbReference type="KEGG" id="tml:GSTUM_00002895001"/>
<feature type="compositionally biased region" description="Basic and acidic residues" evidence="1">
    <location>
        <begin position="210"/>
        <end position="227"/>
    </location>
</feature>
<reference evidence="3 4" key="1">
    <citation type="journal article" date="2010" name="Nature">
        <title>Perigord black truffle genome uncovers evolutionary origins and mechanisms of symbiosis.</title>
        <authorList>
            <person name="Martin F."/>
            <person name="Kohler A."/>
            <person name="Murat C."/>
            <person name="Balestrini R."/>
            <person name="Coutinho P.M."/>
            <person name="Jaillon O."/>
            <person name="Montanini B."/>
            <person name="Morin E."/>
            <person name="Noel B."/>
            <person name="Percudani R."/>
            <person name="Porcel B."/>
            <person name="Rubini A."/>
            <person name="Amicucci A."/>
            <person name="Amselem J."/>
            <person name="Anthouard V."/>
            <person name="Arcioni S."/>
            <person name="Artiguenave F."/>
            <person name="Aury J.M."/>
            <person name="Ballario P."/>
            <person name="Bolchi A."/>
            <person name="Brenna A."/>
            <person name="Brun A."/>
            <person name="Buee M."/>
            <person name="Cantarel B."/>
            <person name="Chevalier G."/>
            <person name="Couloux A."/>
            <person name="Da Silva C."/>
            <person name="Denoeud F."/>
            <person name="Duplessis S."/>
            <person name="Ghignone S."/>
            <person name="Hilselberger B."/>
            <person name="Iotti M."/>
            <person name="Marcais B."/>
            <person name="Mello A."/>
            <person name="Miranda M."/>
            <person name="Pacioni G."/>
            <person name="Quesneville H."/>
            <person name="Riccioni C."/>
            <person name="Ruotolo R."/>
            <person name="Splivallo R."/>
            <person name="Stocchi V."/>
            <person name="Tisserant E."/>
            <person name="Viscomi A.R."/>
            <person name="Zambonelli A."/>
            <person name="Zampieri E."/>
            <person name="Henrissat B."/>
            <person name="Lebrun M.H."/>
            <person name="Paolocci F."/>
            <person name="Bonfante P."/>
            <person name="Ottonello S."/>
            <person name="Wincker P."/>
        </authorList>
    </citation>
    <scope>NUCLEOTIDE SEQUENCE [LARGE SCALE GENOMIC DNA]</scope>
    <source>
        <strain evidence="3 4">Mel28</strain>
    </source>
</reference>
<dbReference type="GeneID" id="9186057"/>
<dbReference type="eggNOG" id="ENOG502RDJ2">
    <property type="taxonomic scope" value="Eukaryota"/>
</dbReference>
<feature type="compositionally biased region" description="Low complexity" evidence="1">
    <location>
        <begin position="431"/>
        <end position="445"/>
    </location>
</feature>
<dbReference type="Proteomes" id="UP000006911">
    <property type="component" value="Unassembled WGS sequence"/>
</dbReference>
<dbReference type="Pfam" id="PF00168">
    <property type="entry name" value="C2"/>
    <property type="match status" value="1"/>
</dbReference>
<feature type="compositionally biased region" description="Basic and acidic residues" evidence="1">
    <location>
        <begin position="828"/>
        <end position="837"/>
    </location>
</feature>
<dbReference type="OMA" id="NDGWREL"/>
<name>D5G8J0_TUBMM</name>
<evidence type="ECO:0000256" key="1">
    <source>
        <dbReference type="SAM" id="MobiDB-lite"/>
    </source>
</evidence>
<dbReference type="AlphaFoldDB" id="D5G8J0"/>
<feature type="compositionally biased region" description="Basic residues" evidence="1">
    <location>
        <begin position="335"/>
        <end position="350"/>
    </location>
</feature>
<dbReference type="SMART" id="SM00239">
    <property type="entry name" value="C2"/>
    <property type="match status" value="1"/>
</dbReference>
<dbReference type="PANTHER" id="PTHR47052">
    <property type="entry name" value="CONSERVED SERINE PROLINE-RICH PROTEIN (AFU_ORTHOLOGUE AFUA_2G01790)"/>
    <property type="match status" value="1"/>
</dbReference>
<dbReference type="PROSITE" id="PS50004">
    <property type="entry name" value="C2"/>
    <property type="match status" value="1"/>
</dbReference>
<feature type="region of interest" description="Disordered" evidence="1">
    <location>
        <begin position="145"/>
        <end position="492"/>
    </location>
</feature>
<feature type="compositionally biased region" description="Basic and acidic residues" evidence="1">
    <location>
        <begin position="400"/>
        <end position="409"/>
    </location>
</feature>
<evidence type="ECO:0000313" key="4">
    <source>
        <dbReference type="Proteomes" id="UP000006911"/>
    </source>
</evidence>
<dbReference type="EMBL" id="FN430046">
    <property type="protein sequence ID" value="CAZ80837.1"/>
    <property type="molecule type" value="Genomic_DNA"/>
</dbReference>
<proteinExistence type="predicted"/>
<dbReference type="InterPro" id="IPR037791">
    <property type="entry name" value="C2_fungal_Inn1"/>
</dbReference>
<dbReference type="InterPro" id="IPR000008">
    <property type="entry name" value="C2_dom"/>
</dbReference>
<feature type="compositionally biased region" description="Basic and acidic residues" evidence="1">
    <location>
        <begin position="160"/>
        <end position="183"/>
    </location>
</feature>
<sequence>MPRAGIKEAHPAGIWSDLSVDGPEIGELVVILDKAKNLPNRKKIGKQDPYVVVRLGKNAQRTDADVRGGQTPRWDEELRFKIRESPDYKTLKITVFNDDKKADLIGETTLKIDKILVTGGGINDGWRELRCKGRYAGEILVELTYYDGPDSDDPDNVEPPAEKKRTRRDLGGKEREREKEAARKVGGAREMVSSRDKSVKRRPLPPDPTRSSKEDVSRPVPVPEKRTRQSRHSYRSGYEDNQPHNQHSYPEPQHPHHRNPRGSSMAMAPDHLPVATGAYDPYGDDHIPGGDMFGGFEDDDPHGQPPPPPPPIHRRHYDASPVHHSPNPPYPHQQTVHKRHKSQHQLKHHQSVPDWQHHQQQSHSPDPREREMHRSNSYDPRLSAQDQYGGSYPGPRTRYHGQDDYDEYVHSPNAVASTAHLRRERPLTYHGESSGPPYGPSPASSFEDSRDEDDAPPPPPPPHGHSPASARFDEPNWGNHTPKTKEEEDLGLPSYELSTQLAHRRSHSNMNARALEVQMPAVGVETPPTRNGMPIPPSLVPGIDPLVAEQMSGRIEVERRLSFVDTSKGPLQIEGPPLSHSQAMQHRSSQNYHRPQVEEVQDVQLYQPQLLPEDQVVGRPVTVRRGREPRTAPMVKPMPIHGERDDVVPVVGATTSSVRRNSTVAMVIPERKPVPPAEPVFDGLPFSPDSFDLINPGPSASLEAAINGPGPTYNTPQQAEETARRWNAESKRGKLPSKMIVPGTNRVLDGTDVLPPESFAPEPERRGGRSPRPPPPVPAEYRRHSTGRQRSPSPQPPKRGERLALIGPVPPPLPKKVSIRTPSPQPGRSEKERERAKLQKRLRNSQSMAALPSNSRKHASSRDRHSIGPGAMVMYNPGSERERQMERDRDSRALVPAKGNDRYGYNSDQPRGGRYKQHLPAPPLPAKIPINTAGMSREDYLLSQEMSLISIGPTSGGRTRRGR</sequence>
<dbReference type="InterPro" id="IPR052981">
    <property type="entry name" value="Ingression_C2_domain"/>
</dbReference>
<dbReference type="Gene3D" id="2.60.40.150">
    <property type="entry name" value="C2 domain"/>
    <property type="match status" value="1"/>
</dbReference>
<dbReference type="InterPro" id="IPR035892">
    <property type="entry name" value="C2_domain_sf"/>
</dbReference>
<keyword evidence="4" id="KW-1185">Reference proteome</keyword>
<feature type="compositionally biased region" description="Polar residues" evidence="1">
    <location>
        <begin position="844"/>
        <end position="854"/>
    </location>
</feature>